<organism evidence="1 2">
    <name type="scientific">Plasmodium falciparum (isolate HB3)</name>
    <dbReference type="NCBI Taxonomy" id="137071"/>
    <lineage>
        <taxon>Eukaryota</taxon>
        <taxon>Sar</taxon>
        <taxon>Alveolata</taxon>
        <taxon>Apicomplexa</taxon>
        <taxon>Aconoidasida</taxon>
        <taxon>Haemosporida</taxon>
        <taxon>Plasmodiidae</taxon>
        <taxon>Plasmodium</taxon>
        <taxon>Plasmodium (Laverania)</taxon>
    </lineage>
</organism>
<dbReference type="EMBL" id="CH671931">
    <property type="protein sequence ID" value="KOB59140.1"/>
    <property type="molecule type" value="Genomic_DNA"/>
</dbReference>
<evidence type="ECO:0008006" key="3">
    <source>
        <dbReference type="Google" id="ProtNLM"/>
    </source>
</evidence>
<dbReference type="InterPro" id="IPR009053">
    <property type="entry name" value="Prefoldin"/>
</dbReference>
<dbReference type="OrthoDB" id="370430at2759"/>
<dbReference type="Proteomes" id="UP000054289">
    <property type="component" value="Unassembled WGS sequence"/>
</dbReference>
<evidence type="ECO:0000313" key="1">
    <source>
        <dbReference type="EMBL" id="KOB59140.1"/>
    </source>
</evidence>
<dbReference type="KEGG" id="pfh:PFHG_00896"/>
<reference evidence="2" key="2">
    <citation type="submission" date="2006-03" db="EMBL/GenBank/DDBJ databases">
        <title>The genome sequence of the Plasmodium falciparum HB3.</title>
        <authorList>
            <consortium name="The Broad Institute Genome Sequencing Platform"/>
            <person name="Birren B."/>
            <person name="Lander E."/>
            <person name="Galagan J."/>
            <person name="Nusbaum C."/>
            <person name="Devon K."/>
            <person name="Henn M."/>
            <person name="Jaffe D."/>
            <person name="Butler J."/>
            <person name="Alvarez P."/>
            <person name="Gnerre S."/>
            <person name="Grabherr M."/>
            <person name="Kleber M."/>
            <person name="Mauceli E."/>
            <person name="Brockman W."/>
            <person name="MacCallum I.A."/>
            <person name="Rounsley S."/>
            <person name="Young S."/>
            <person name="LaButti K."/>
            <person name="Pushparaj V."/>
            <person name="DeCaprio D."/>
            <person name="Crawford M."/>
            <person name="Koehrsen M."/>
            <person name="Engels R."/>
            <person name="Montgomery P."/>
            <person name="Pearson M."/>
            <person name="Howarth C."/>
            <person name="Larson L."/>
            <person name="Luoma S."/>
            <person name="White J."/>
            <person name="Kodira C."/>
            <person name="Zeng Q."/>
            <person name="Oleary S."/>
            <person name="Yandava C."/>
            <person name="Alvarado L."/>
            <person name="Wirth D."/>
            <person name="Volkman S."/>
            <person name="Hartl D."/>
        </authorList>
    </citation>
    <scope>NUCLEOTIDE SEQUENCE [LARGE SCALE GENOMIC DNA]</scope>
</reference>
<dbReference type="Gene3D" id="1.10.287.370">
    <property type="match status" value="1"/>
</dbReference>
<gene>
    <name evidence="1" type="ORF">PFHG_00896</name>
</gene>
<protein>
    <recommendedName>
        <fullName evidence="3">Mediator of RNA polymerase II transcription subunit 11</fullName>
    </recommendedName>
</protein>
<accession>A0A0L7K7R9</accession>
<dbReference type="SMR" id="A0A0L7K7R9"/>
<sequence>MSDNSVNSLKRLKEISKMIEATLNQNNRVKNIMTSEIYLKKKCEAALETVEHSTDEQECFKKVSKIFIRKSRSELKNELKDEIAEYDKHYPYLAELRKRLVDKLSNLKEQYVQAHDSYDICDRWSYRQMYNLLLYIFLHLFLKTQKKKI</sequence>
<dbReference type="AlphaFoldDB" id="A0A0L7K7R9"/>
<dbReference type="OMA" id="QQECFRK"/>
<proteinExistence type="predicted"/>
<name>A0A0L7K7R9_PLAFX</name>
<dbReference type="SUPFAM" id="SSF46579">
    <property type="entry name" value="Prefoldin"/>
    <property type="match status" value="1"/>
</dbReference>
<evidence type="ECO:0000313" key="2">
    <source>
        <dbReference type="Proteomes" id="UP000054289"/>
    </source>
</evidence>
<reference evidence="1 2" key="1">
    <citation type="submission" date="2006-03" db="EMBL/GenBank/DDBJ databases">
        <title>Annotation of Plasmodium falciparum HB3.</title>
        <authorList>
            <consortium name="The Broad Institute Genome Sequencing Platform"/>
            <person name="Volkman S.K."/>
            <person name="Neafsey D.E."/>
            <person name="Dash A.P."/>
            <person name="Chitnis C.E."/>
            <person name="Hartl D.L."/>
            <person name="Young S.K."/>
            <person name="Zeng Q."/>
            <person name="Koehrsen M."/>
            <person name="Alvarado L."/>
            <person name="Berlin A."/>
            <person name="Borenstein D."/>
            <person name="Chapman S.B."/>
            <person name="Chen Z."/>
            <person name="Engels R."/>
            <person name="Freedman E."/>
            <person name="Gellesch M."/>
            <person name="Goldberg J."/>
            <person name="Griggs A."/>
            <person name="Gujja S."/>
            <person name="Heilman E.R."/>
            <person name="Heiman D.I."/>
            <person name="Howarth C."/>
            <person name="Jen D."/>
            <person name="Larson L."/>
            <person name="Mehta T."/>
            <person name="Neiman D."/>
            <person name="Park D."/>
            <person name="Pearson M."/>
            <person name="Roberts A."/>
            <person name="Saif S."/>
            <person name="Shea T."/>
            <person name="Shenoy N."/>
            <person name="Sisk P."/>
            <person name="Stolte C."/>
            <person name="Sykes S."/>
            <person name="Walk T."/>
            <person name="White J."/>
            <person name="Yandava C."/>
            <person name="Haas B."/>
            <person name="Henn M.R."/>
            <person name="Nusbaum C."/>
            <person name="Birren B."/>
        </authorList>
    </citation>
    <scope>NUCLEOTIDE SEQUENCE [LARGE SCALE GENOMIC DNA]</scope>
    <source>
        <strain evidence="1">HB3</strain>
    </source>
</reference>